<dbReference type="PANTHER" id="PTHR13720:SF33">
    <property type="entry name" value="HELP DOMAIN-CONTAINING PROTEIN"/>
    <property type="match status" value="1"/>
</dbReference>
<evidence type="ECO:0000256" key="2">
    <source>
        <dbReference type="ARBA" id="ARBA00022737"/>
    </source>
</evidence>
<feature type="coiled-coil region" evidence="3">
    <location>
        <begin position="448"/>
        <end position="519"/>
    </location>
</feature>
<dbReference type="EMBL" id="BQXS01010042">
    <property type="protein sequence ID" value="GKT32728.1"/>
    <property type="molecule type" value="Genomic_DNA"/>
</dbReference>
<sequence>MFSVNAWLSHEILAHEGNINATSIGQATASIFATAGEDKIVKVFKLTGTNSAKPIYTLHNFPAQITCLEFNNDESQLAVGLQDGGLCLFDLKPPSPPCTSFPSDIAHPVSCISFSKDDSYLVVGTRNGMIKIYSKFKSEVSESSTHHPQLQQLLLPAHIGHTITHIIFTPHGTTFISGDDHGKGVFFSIRRSKEIQTLIHTAPTLSMAISPLEQLMALCSGSKAIRLWSLQSDLQSPGRSQRSKGNGFRHSLFLSKMYGAPLLAIDDKGACVFRYYTHIDHEECSKLGHCVSTDEVVCGCEQEIGWDSCPDSIASLSLPKPSVSAPGEPECPDATDVDKKDKPRGLNQQCVCVCISGGRACVWVLTISVREKKGEDVAKEDVTVSKLITKETDKTTLQGVSKLAKGIRAMQPPSDDDIHRERADTGDIIMDRSELKIEEEIKAREVELRALEKIETEVKEKNRIAKEKKIQEKKEKEKEEREKRERERKRILELEAERLQREKEQEEKEKERIARQSLRSIPTFIPVPDSVPSFSPAIVSSLLASSSSPVASSGFSTSPLRPSSSSSPTPLVSFTNALSLTRSCVSQWSKGGKHACVRTLCQHLCSIMDEEKGDVVDRVSCVCESLARMNRRSISLRDVSFICECIIRVLKIRPSEVFDGLDRSGLGHTQSIGLPDARVRQDALSHLASDRELDKATMNNIKELDGRMVDNAVSVFLARSQDRVMSLLCDILIKLGDYMMEKLRQGEGDDTYPSDADRYRRCKTAWNSCVEVWKYAQAACICKGAASYKKLSDLMKKMEL</sequence>
<evidence type="ECO:0000256" key="3">
    <source>
        <dbReference type="SAM" id="Coils"/>
    </source>
</evidence>
<dbReference type="InterPro" id="IPR001680">
    <property type="entry name" value="WD40_rpt"/>
</dbReference>
<dbReference type="InterPro" id="IPR036322">
    <property type="entry name" value="WD40_repeat_dom_sf"/>
</dbReference>
<evidence type="ECO:0000313" key="5">
    <source>
        <dbReference type="EMBL" id="GKT32728.1"/>
    </source>
</evidence>
<evidence type="ECO:0000256" key="1">
    <source>
        <dbReference type="ARBA" id="ARBA00022574"/>
    </source>
</evidence>
<reference evidence="5" key="1">
    <citation type="submission" date="2022-03" db="EMBL/GenBank/DDBJ databases">
        <title>Draft genome sequence of Aduncisulcus paluster, a free-living microaerophilic Fornicata.</title>
        <authorList>
            <person name="Yuyama I."/>
            <person name="Kume K."/>
            <person name="Tamura T."/>
            <person name="Inagaki Y."/>
            <person name="Hashimoto T."/>
        </authorList>
    </citation>
    <scope>NUCLEOTIDE SEQUENCE</scope>
    <source>
        <strain evidence="5">NY0171</strain>
    </source>
</reference>
<protein>
    <submittedName>
        <fullName evidence="5">Uncharacterized protein</fullName>
    </submittedName>
</protein>
<evidence type="ECO:0000313" key="6">
    <source>
        <dbReference type="Proteomes" id="UP001057375"/>
    </source>
</evidence>
<dbReference type="InterPro" id="IPR050630">
    <property type="entry name" value="WD_repeat_EMAP"/>
</dbReference>
<keyword evidence="1" id="KW-0853">WD repeat</keyword>
<dbReference type="Proteomes" id="UP001057375">
    <property type="component" value="Unassembled WGS sequence"/>
</dbReference>
<dbReference type="SMART" id="SM00320">
    <property type="entry name" value="WD40"/>
    <property type="match status" value="5"/>
</dbReference>
<dbReference type="SUPFAM" id="SSF50978">
    <property type="entry name" value="WD40 repeat-like"/>
    <property type="match status" value="1"/>
</dbReference>
<organism evidence="5 6">
    <name type="scientific">Aduncisulcus paluster</name>
    <dbReference type="NCBI Taxonomy" id="2918883"/>
    <lineage>
        <taxon>Eukaryota</taxon>
        <taxon>Metamonada</taxon>
        <taxon>Carpediemonas-like organisms</taxon>
        <taxon>Aduncisulcus</taxon>
    </lineage>
</organism>
<feature type="region of interest" description="Disordered" evidence="4">
    <location>
        <begin position="320"/>
        <end position="339"/>
    </location>
</feature>
<dbReference type="Pfam" id="PF00400">
    <property type="entry name" value="WD40"/>
    <property type="match status" value="2"/>
</dbReference>
<accession>A0ABQ5KMI3</accession>
<dbReference type="InterPro" id="IPR015943">
    <property type="entry name" value="WD40/YVTN_repeat-like_dom_sf"/>
</dbReference>
<comment type="caution">
    <text evidence="5">The sequence shown here is derived from an EMBL/GenBank/DDBJ whole genome shotgun (WGS) entry which is preliminary data.</text>
</comment>
<keyword evidence="6" id="KW-1185">Reference proteome</keyword>
<keyword evidence="3" id="KW-0175">Coiled coil</keyword>
<gene>
    <name evidence="5" type="ORF">ADUPG1_006809</name>
</gene>
<evidence type="ECO:0000256" key="4">
    <source>
        <dbReference type="SAM" id="MobiDB-lite"/>
    </source>
</evidence>
<keyword evidence="2" id="KW-0677">Repeat</keyword>
<dbReference type="PANTHER" id="PTHR13720">
    <property type="entry name" value="WD-40 REPEAT PROTEIN"/>
    <property type="match status" value="1"/>
</dbReference>
<name>A0ABQ5KMI3_9EUKA</name>
<dbReference type="Gene3D" id="2.130.10.10">
    <property type="entry name" value="YVTN repeat-like/Quinoprotein amine dehydrogenase"/>
    <property type="match status" value="2"/>
</dbReference>
<proteinExistence type="predicted"/>